<evidence type="ECO:0000259" key="1">
    <source>
        <dbReference type="Pfam" id="PF07045"/>
    </source>
</evidence>
<organism evidence="2 3">
    <name type="scientific">Actinoplanes couchii</name>
    <dbReference type="NCBI Taxonomy" id="403638"/>
    <lineage>
        <taxon>Bacteria</taxon>
        <taxon>Bacillati</taxon>
        <taxon>Actinomycetota</taxon>
        <taxon>Actinomycetes</taxon>
        <taxon>Micromonosporales</taxon>
        <taxon>Micromonosporaceae</taxon>
        <taxon>Actinoplanes</taxon>
    </lineage>
</organism>
<evidence type="ECO:0000313" key="3">
    <source>
        <dbReference type="Proteomes" id="UP000612282"/>
    </source>
</evidence>
<dbReference type="RefSeq" id="WP_203799273.1">
    <property type="nucleotide sequence ID" value="NZ_BAAAQE010000094.1"/>
</dbReference>
<dbReference type="InterPro" id="IPR011008">
    <property type="entry name" value="Dimeric_a/b-barrel"/>
</dbReference>
<dbReference type="PANTHER" id="PTHR41521">
    <property type="match status" value="1"/>
</dbReference>
<dbReference type="EMBL" id="BOMG01000064">
    <property type="protein sequence ID" value="GID57069.1"/>
    <property type="molecule type" value="Genomic_DNA"/>
</dbReference>
<dbReference type="InterPro" id="IPR010753">
    <property type="entry name" value="DUF1330"/>
</dbReference>
<accession>A0ABQ3XEY1</accession>
<dbReference type="PANTHER" id="PTHR41521:SF4">
    <property type="entry name" value="BLR0684 PROTEIN"/>
    <property type="match status" value="1"/>
</dbReference>
<dbReference type="Proteomes" id="UP000612282">
    <property type="component" value="Unassembled WGS sequence"/>
</dbReference>
<proteinExistence type="predicted"/>
<evidence type="ECO:0000313" key="2">
    <source>
        <dbReference type="EMBL" id="GID57069.1"/>
    </source>
</evidence>
<comment type="caution">
    <text evidence="2">The sequence shown here is derived from an EMBL/GenBank/DDBJ whole genome shotgun (WGS) entry which is preliminary data.</text>
</comment>
<dbReference type="Pfam" id="PF07045">
    <property type="entry name" value="DUF1330"/>
    <property type="match status" value="1"/>
</dbReference>
<keyword evidence="3" id="KW-1185">Reference proteome</keyword>
<feature type="domain" description="DUF1330" evidence="1">
    <location>
        <begin position="2"/>
        <end position="91"/>
    </location>
</feature>
<gene>
    <name evidence="2" type="ORF">Aco03nite_054730</name>
</gene>
<protein>
    <recommendedName>
        <fullName evidence="1">DUF1330 domain-containing protein</fullName>
    </recommendedName>
</protein>
<reference evidence="2 3" key="1">
    <citation type="submission" date="2021-01" db="EMBL/GenBank/DDBJ databases">
        <title>Whole genome shotgun sequence of Actinoplanes couchii NBRC 106145.</title>
        <authorList>
            <person name="Komaki H."/>
            <person name="Tamura T."/>
        </authorList>
    </citation>
    <scope>NUCLEOTIDE SEQUENCE [LARGE SCALE GENOMIC DNA]</scope>
    <source>
        <strain evidence="2 3">NBRC 106145</strain>
    </source>
</reference>
<dbReference type="SUPFAM" id="SSF54909">
    <property type="entry name" value="Dimeric alpha+beta barrel"/>
    <property type="match status" value="1"/>
</dbReference>
<name>A0ABQ3XEY1_9ACTN</name>
<dbReference type="Gene3D" id="3.30.70.100">
    <property type="match status" value="1"/>
</dbReference>
<sequence length="99" mass="11358">MTAYVVIDLKVTNPQEFGRYAREAADLLTRYGGRNLVVDLKPVVLEGSWQPSSLVVQEFPDKEAVNHWYESPEYQRLKELRERCSETAMVVGETRAAVR</sequence>